<dbReference type="AlphaFoldDB" id="A0AB36RAH6"/>
<feature type="compositionally biased region" description="Low complexity" evidence="1">
    <location>
        <begin position="96"/>
        <end position="108"/>
    </location>
</feature>
<organism evidence="2 3">
    <name type="scientific">Mesorhizobium mediterraneum</name>
    <dbReference type="NCBI Taxonomy" id="43617"/>
    <lineage>
        <taxon>Bacteria</taxon>
        <taxon>Pseudomonadati</taxon>
        <taxon>Pseudomonadota</taxon>
        <taxon>Alphaproteobacteria</taxon>
        <taxon>Hyphomicrobiales</taxon>
        <taxon>Phyllobacteriaceae</taxon>
        <taxon>Mesorhizobium</taxon>
    </lineage>
</organism>
<name>A0AB36RAH6_9HYPH</name>
<proteinExistence type="predicted"/>
<reference evidence="3" key="1">
    <citation type="submission" date="2017-08" db="EMBL/GenBank/DDBJ databases">
        <title>Mesorhizobium wenxinae sp. nov., a novel rhizobial species isolated from root nodules of chickpea (Cicer arietinum L.).</title>
        <authorList>
            <person name="Zhang J."/>
        </authorList>
    </citation>
    <scope>NUCLEOTIDE SEQUENCE [LARGE SCALE GENOMIC DNA]</scope>
    <source>
        <strain evidence="3">USDA 3392</strain>
    </source>
</reference>
<keyword evidence="3" id="KW-1185">Reference proteome</keyword>
<evidence type="ECO:0008006" key="4">
    <source>
        <dbReference type="Google" id="ProtNLM"/>
    </source>
</evidence>
<feature type="region of interest" description="Disordered" evidence="1">
    <location>
        <begin position="95"/>
        <end position="114"/>
    </location>
</feature>
<accession>A0AB36RAH6</accession>
<dbReference type="RefSeq" id="WP_095485504.1">
    <property type="nucleotide sequence ID" value="NZ_CP088151.1"/>
</dbReference>
<gene>
    <name evidence="2" type="ORF">CIT25_16120</name>
</gene>
<dbReference type="InterPro" id="IPR006448">
    <property type="entry name" value="Phage_term_ssu_P27"/>
</dbReference>
<protein>
    <recommendedName>
        <fullName evidence="4">Terminase</fullName>
    </recommendedName>
</protein>
<sequence>MKRRGPNPPEHLSHQAKTWWRSVVTDFELEGHHLRLLQLAAEAWDRSQQARAVIDKEGITTTDDRKNVRAHPAVGIEKDARTGFARLVRELDLDVDLPPSRSRPPGLRSNRRDL</sequence>
<dbReference type="Pfam" id="PF05119">
    <property type="entry name" value="Terminase_4"/>
    <property type="match status" value="1"/>
</dbReference>
<evidence type="ECO:0000313" key="2">
    <source>
        <dbReference type="EMBL" id="PAQ01561.1"/>
    </source>
</evidence>
<dbReference type="Proteomes" id="UP000216215">
    <property type="component" value="Unassembled WGS sequence"/>
</dbReference>
<dbReference type="EMBL" id="NPKI01000017">
    <property type="protein sequence ID" value="PAQ01561.1"/>
    <property type="molecule type" value="Genomic_DNA"/>
</dbReference>
<evidence type="ECO:0000313" key="3">
    <source>
        <dbReference type="Proteomes" id="UP000216215"/>
    </source>
</evidence>
<comment type="caution">
    <text evidence="2">The sequence shown here is derived from an EMBL/GenBank/DDBJ whole genome shotgun (WGS) entry which is preliminary data.</text>
</comment>
<evidence type="ECO:0000256" key="1">
    <source>
        <dbReference type="SAM" id="MobiDB-lite"/>
    </source>
</evidence>